<reference evidence="3" key="1">
    <citation type="submission" date="2015-07" db="EMBL/GenBank/DDBJ databases">
        <authorList>
            <person name="Rodrigo-Torres Lidia"/>
            <person name="Arahal R.David."/>
        </authorList>
    </citation>
    <scope>NUCLEOTIDE SEQUENCE [LARGE SCALE GENOMIC DNA]</scope>
    <source>
        <strain evidence="3">CECT 5096</strain>
    </source>
</reference>
<evidence type="ECO:0000256" key="1">
    <source>
        <dbReference type="SAM" id="SignalP"/>
    </source>
</evidence>
<evidence type="ECO:0000313" key="3">
    <source>
        <dbReference type="Proteomes" id="UP000049983"/>
    </source>
</evidence>
<dbReference type="EMBL" id="CXWC01000013">
    <property type="protein sequence ID" value="CTQ76640.1"/>
    <property type="molecule type" value="Genomic_DNA"/>
</dbReference>
<organism evidence="2 3">
    <name type="scientific">Roseibium album</name>
    <dbReference type="NCBI Taxonomy" id="311410"/>
    <lineage>
        <taxon>Bacteria</taxon>
        <taxon>Pseudomonadati</taxon>
        <taxon>Pseudomonadota</taxon>
        <taxon>Alphaproteobacteria</taxon>
        <taxon>Hyphomicrobiales</taxon>
        <taxon>Stappiaceae</taxon>
        <taxon>Roseibium</taxon>
    </lineage>
</organism>
<accession>A0A0M7AQV9</accession>
<evidence type="ECO:0000313" key="2">
    <source>
        <dbReference type="EMBL" id="CTQ76640.1"/>
    </source>
</evidence>
<dbReference type="Gene3D" id="1.10.238.10">
    <property type="entry name" value="EF-hand"/>
    <property type="match status" value="1"/>
</dbReference>
<name>A0A0M7AQV9_9HYPH</name>
<dbReference type="Proteomes" id="UP000049983">
    <property type="component" value="Unassembled WGS sequence"/>
</dbReference>
<dbReference type="RefSeq" id="WP_144436037.1">
    <property type="nucleotide sequence ID" value="NZ_CXWA01000004.1"/>
</dbReference>
<dbReference type="SUPFAM" id="SSF47473">
    <property type="entry name" value="EF-hand"/>
    <property type="match status" value="1"/>
</dbReference>
<dbReference type="AlphaFoldDB" id="A0A0M7AQV9"/>
<dbReference type="InterPro" id="IPR011992">
    <property type="entry name" value="EF-hand-dom_pair"/>
</dbReference>
<dbReference type="InterPro" id="IPR018247">
    <property type="entry name" value="EF_Hand_1_Ca_BS"/>
</dbReference>
<feature type="chain" id="PRO_5009788111" evidence="1">
    <location>
        <begin position="35"/>
        <end position="541"/>
    </location>
</feature>
<keyword evidence="3" id="KW-1185">Reference proteome</keyword>
<keyword evidence="1" id="KW-0732">Signal</keyword>
<sequence>MRDQTSLKFHRHFKPLWLGICVLFASATPMTSVAAQEFKTLRDKWMVHFAERVRETAFLDNLVMVIHKIDRDDHGISQDDIDLFRARLLAEKRANTVSGYLKYDLNGDFVIDREEIATVSSARIPKRNRMRTERNNARIESTIQGILQKDPNQDGKITLQELAAISTRTVSDGRNRQHEALLVLEDLLELDPDNSGTLSAYEAAGLMRAILKDGTDAQVRARIPGEQDACEVPVASAEADVHLVGASKGTGVSSVTVSGQDRMTSVAKINIEAGETPLYLILTSQSPMIWQLTGALNRLENVVLSGRENDQGKIMAGATGLSGAKATFVSSSNCISHVTEKESVRSIRAWLQSTDLVGTSTVEIHGHSTIHELALPSGEYSDQPPKTARDGKKFSYVASAVGVSENSDHSPAVRQLMAGSVNRQLMQILLRFNPGGVVSIAKEAVSSDVEARYYELLPIEAGLAQLVAAGKLEPVRFGHRDVYRVLDAIRVPSGLAGSQSVSFILPEGVAQPTGNPGNSMIVPEEDLETLNDFPPRRNTTY</sequence>
<dbReference type="PROSITE" id="PS00018">
    <property type="entry name" value="EF_HAND_1"/>
    <property type="match status" value="1"/>
</dbReference>
<dbReference type="STRING" id="311410.LA5095_03544"/>
<feature type="signal peptide" evidence="1">
    <location>
        <begin position="1"/>
        <end position="34"/>
    </location>
</feature>
<protein>
    <submittedName>
        <fullName evidence="2">EF hand</fullName>
    </submittedName>
</protein>
<gene>
    <name evidence="2" type="ORF">LA5096_04826</name>
</gene>
<dbReference type="GeneID" id="97672106"/>
<proteinExistence type="predicted"/>
<dbReference type="OrthoDB" id="8360028at2"/>